<evidence type="ECO:0000313" key="2">
    <source>
        <dbReference type="EMBL" id="MFC4388223.1"/>
    </source>
</evidence>
<proteinExistence type="predicted"/>
<name>A0ABV8VUN4_9BACI</name>
<accession>A0ABV8VUN4</accession>
<reference evidence="3" key="1">
    <citation type="journal article" date="2019" name="Int. J. Syst. Evol. Microbiol.">
        <title>The Global Catalogue of Microorganisms (GCM) 10K type strain sequencing project: providing services to taxonomists for standard genome sequencing and annotation.</title>
        <authorList>
            <consortium name="The Broad Institute Genomics Platform"/>
            <consortium name="The Broad Institute Genome Sequencing Center for Infectious Disease"/>
            <person name="Wu L."/>
            <person name="Ma J."/>
        </authorList>
    </citation>
    <scope>NUCLEOTIDE SEQUENCE [LARGE SCALE GENOMIC DNA]</scope>
    <source>
        <strain evidence="3">KACC 14058</strain>
    </source>
</reference>
<evidence type="ECO:0000313" key="3">
    <source>
        <dbReference type="Proteomes" id="UP001595880"/>
    </source>
</evidence>
<dbReference type="RefSeq" id="WP_390199097.1">
    <property type="nucleotide sequence ID" value="NZ_JBHSDV010000003.1"/>
</dbReference>
<gene>
    <name evidence="2" type="ORF">ACFOZ1_10470</name>
</gene>
<keyword evidence="3" id="KW-1185">Reference proteome</keyword>
<protein>
    <submittedName>
        <fullName evidence="2">DUF4178 domain-containing protein</fullName>
    </submittedName>
</protein>
<evidence type="ECO:0000259" key="1">
    <source>
        <dbReference type="Pfam" id="PF13785"/>
    </source>
</evidence>
<dbReference type="Proteomes" id="UP001595880">
    <property type="component" value="Unassembled WGS sequence"/>
</dbReference>
<organism evidence="2 3">
    <name type="scientific">Gracilibacillus marinus</name>
    <dbReference type="NCBI Taxonomy" id="630535"/>
    <lineage>
        <taxon>Bacteria</taxon>
        <taxon>Bacillati</taxon>
        <taxon>Bacillota</taxon>
        <taxon>Bacilli</taxon>
        <taxon>Bacillales</taxon>
        <taxon>Bacillaceae</taxon>
        <taxon>Gracilibacillus</taxon>
    </lineage>
</organism>
<sequence length="169" mass="19538">MGLFQRLFSKNKSIPDIKKRDALSIQIGDIVEYDLQDFEVVGKIIYRQGNYEWISYQLLGGEDTIWLSAEMDDELELGIYKSIQLPEASTYPKKLDYNGKTYYLDERGEARIQGEGRSRNVNGQVMKYADYCDDSEEHFLSLEDWGSEIEVSYGFEIEPFEIKIIAGSN</sequence>
<feature type="domain" description="DUF4178" evidence="1">
    <location>
        <begin position="26"/>
        <end position="159"/>
    </location>
</feature>
<dbReference type="EMBL" id="JBHSDV010000003">
    <property type="protein sequence ID" value="MFC4388223.1"/>
    <property type="molecule type" value="Genomic_DNA"/>
</dbReference>
<dbReference type="InterPro" id="IPR025235">
    <property type="entry name" value="DUF4178"/>
</dbReference>
<comment type="caution">
    <text evidence="2">The sequence shown here is derived from an EMBL/GenBank/DDBJ whole genome shotgun (WGS) entry which is preliminary data.</text>
</comment>
<dbReference type="Pfam" id="PF13785">
    <property type="entry name" value="DUF4178"/>
    <property type="match status" value="1"/>
</dbReference>